<evidence type="ECO:0000256" key="1">
    <source>
        <dbReference type="SAM" id="Phobius"/>
    </source>
</evidence>
<keyword evidence="1" id="KW-1133">Transmembrane helix</keyword>
<organism evidence="2 3">
    <name type="scientific">Bugula neritina</name>
    <name type="common">Brown bryozoan</name>
    <name type="synonym">Sertularia neritina</name>
    <dbReference type="NCBI Taxonomy" id="10212"/>
    <lineage>
        <taxon>Eukaryota</taxon>
        <taxon>Metazoa</taxon>
        <taxon>Spiralia</taxon>
        <taxon>Lophotrochozoa</taxon>
        <taxon>Bryozoa</taxon>
        <taxon>Gymnolaemata</taxon>
        <taxon>Cheilostomatida</taxon>
        <taxon>Flustrina</taxon>
        <taxon>Buguloidea</taxon>
        <taxon>Bugulidae</taxon>
        <taxon>Bugula</taxon>
    </lineage>
</organism>
<evidence type="ECO:0000313" key="3">
    <source>
        <dbReference type="Proteomes" id="UP000593567"/>
    </source>
</evidence>
<dbReference type="Proteomes" id="UP000593567">
    <property type="component" value="Unassembled WGS sequence"/>
</dbReference>
<dbReference type="OrthoDB" id="547680at2759"/>
<protein>
    <submittedName>
        <fullName evidence="2">PTPRH</fullName>
    </submittedName>
</protein>
<keyword evidence="3" id="KW-1185">Reference proteome</keyword>
<name>A0A7J7KEV6_BUGNE</name>
<dbReference type="EMBL" id="VXIV02000610">
    <property type="protein sequence ID" value="KAF6037180.1"/>
    <property type="molecule type" value="Genomic_DNA"/>
</dbReference>
<proteinExistence type="predicted"/>
<accession>A0A7J7KEV6</accession>
<evidence type="ECO:0000313" key="2">
    <source>
        <dbReference type="EMBL" id="KAF6037180.1"/>
    </source>
</evidence>
<keyword evidence="1" id="KW-0472">Membrane</keyword>
<comment type="caution">
    <text evidence="2">The sequence shown here is derived from an EMBL/GenBank/DDBJ whole genome shotgun (WGS) entry which is preliminary data.</text>
</comment>
<keyword evidence="1" id="KW-0812">Transmembrane</keyword>
<dbReference type="AlphaFoldDB" id="A0A7J7KEV6"/>
<feature type="transmembrane region" description="Helical" evidence="1">
    <location>
        <begin position="135"/>
        <end position="152"/>
    </location>
</feature>
<gene>
    <name evidence="2" type="ORF">EB796_004513</name>
</gene>
<reference evidence="2" key="1">
    <citation type="submission" date="2020-06" db="EMBL/GenBank/DDBJ databases">
        <title>Draft genome of Bugula neritina, a colonial animal packing powerful symbionts and potential medicines.</title>
        <authorList>
            <person name="Rayko M."/>
        </authorList>
    </citation>
    <scope>NUCLEOTIDE SEQUENCE [LARGE SCALE GENOMIC DNA]</scope>
    <source>
        <strain evidence="2">Kwan_BN1</strain>
    </source>
</reference>
<sequence>MSIAVIFIYKFYKLTEVDEYCLNYLLNIIITDEKFQQVSIFLSNIGTVPTSPLNLPNNNDWTELPLQFNLKESGDDFVTYITSSQDGSLPEARHIAVYSTSSVGLVINEVEVYGYGECWVLLCDILIIKGTINGLFINSINLLFIIVVYFIIP</sequence>